<keyword evidence="3" id="KW-0028">Amino-acid biosynthesis</keyword>
<reference evidence="7 8" key="1">
    <citation type="submission" date="2017-11" db="EMBL/GenBank/DDBJ databases">
        <title>Complete genome sequence of Spiroplasma clarkii CN-5 (DSM 19994).</title>
        <authorList>
            <person name="Tsai Y.-M."/>
            <person name="Chang A."/>
            <person name="Lo W.-S."/>
            <person name="Kuo C.-H."/>
        </authorList>
    </citation>
    <scope>NUCLEOTIDE SEQUENCE [LARGE SCALE GENOMIC DNA]</scope>
    <source>
        <strain evidence="7 8">CN-5</strain>
    </source>
</reference>
<keyword evidence="8" id="KW-1185">Reference proteome</keyword>
<dbReference type="UniPathway" id="UPA00904">
    <property type="reaction ID" value="UER00871"/>
</dbReference>
<evidence type="ECO:0000313" key="8">
    <source>
        <dbReference type="Proteomes" id="UP000231179"/>
    </source>
</evidence>
<dbReference type="PANTHER" id="PTHR46832">
    <property type="entry name" value="5'-METHYLTHIOADENOSINE/S-ADENOSYLHOMOCYSTEINE NUCLEOSIDASE"/>
    <property type="match status" value="1"/>
</dbReference>
<dbReference type="GO" id="GO:0008782">
    <property type="term" value="F:adenosylhomocysteine nucleosidase activity"/>
    <property type="evidence" value="ECO:0007669"/>
    <property type="project" value="UniProtKB-EC"/>
</dbReference>
<evidence type="ECO:0000259" key="6">
    <source>
        <dbReference type="Pfam" id="PF01048"/>
    </source>
</evidence>
<dbReference type="GO" id="GO:0008930">
    <property type="term" value="F:methylthioadenosine nucleosidase activity"/>
    <property type="evidence" value="ECO:0007669"/>
    <property type="project" value="InterPro"/>
</dbReference>
<dbReference type="GO" id="GO:0005829">
    <property type="term" value="C:cytosol"/>
    <property type="evidence" value="ECO:0007669"/>
    <property type="project" value="TreeGrafter"/>
</dbReference>
<dbReference type="NCBIfam" id="TIGR01704">
    <property type="entry name" value="MTA_SAH-Nsdase"/>
    <property type="match status" value="1"/>
</dbReference>
<dbReference type="EC" id="3.2.2.9" evidence="2"/>
<gene>
    <name evidence="7" type="primary">mtnN</name>
    <name evidence="7" type="ORF">SCLAR_v1c05690</name>
</gene>
<dbReference type="RefSeq" id="WP_100254442.1">
    <property type="nucleotide sequence ID" value="NZ_CP024870.1"/>
</dbReference>
<comment type="pathway">
    <text evidence="1">Amino-acid biosynthesis; L-methionine biosynthesis via salvage pathway; S-methyl-5-thio-alpha-D-ribose 1-phosphate from S-methyl-5'-thioadenosine (hydrolase route): step 1/2.</text>
</comment>
<dbReference type="CDD" id="cd09008">
    <property type="entry name" value="MTAN"/>
    <property type="match status" value="1"/>
</dbReference>
<dbReference type="GO" id="GO:0019509">
    <property type="term" value="P:L-methionine salvage from methylthioadenosine"/>
    <property type="evidence" value="ECO:0007669"/>
    <property type="project" value="UniProtKB-UniPathway"/>
</dbReference>
<evidence type="ECO:0000256" key="1">
    <source>
        <dbReference type="ARBA" id="ARBA00004945"/>
    </source>
</evidence>
<dbReference type="Gene3D" id="3.40.50.1580">
    <property type="entry name" value="Nucleoside phosphorylase domain"/>
    <property type="match status" value="1"/>
</dbReference>
<sequence>MIGIICAMEEEIQTYLNKSQAKLIETSPYKIYQNENELILISGIGLVNAASSTSYFLTKYDLNIIINIGTCGTVSQKLKALDLVFVDHAYYSAADATAFGYAYGQIPRMPKYFESDKQVTNKICKVLPLQNVNLAAADIFISSYQQKEFFLDKLNAEIQVVDMESTAIFQTAFIFAKPIVSLKVISDSVFIKSSAEQFNKTIQQCSIKISETLTEILKLLK</sequence>
<keyword evidence="4" id="KW-0378">Hydrolase</keyword>
<dbReference type="InterPro" id="IPR035994">
    <property type="entry name" value="Nucleoside_phosphorylase_sf"/>
</dbReference>
<dbReference type="InterPro" id="IPR000845">
    <property type="entry name" value="Nucleoside_phosphorylase_d"/>
</dbReference>
<protein>
    <recommendedName>
        <fullName evidence="2">adenosylhomocysteine nucleosidase</fullName>
        <ecNumber evidence="2">3.2.2.9</ecNumber>
    </recommendedName>
</protein>
<proteinExistence type="predicted"/>
<evidence type="ECO:0000256" key="2">
    <source>
        <dbReference type="ARBA" id="ARBA00011974"/>
    </source>
</evidence>
<dbReference type="InterPro" id="IPR010049">
    <property type="entry name" value="MTA_SAH_Nsdase"/>
</dbReference>
<organism evidence="7 8">
    <name type="scientific">Spiroplasma clarkii</name>
    <dbReference type="NCBI Taxonomy" id="2139"/>
    <lineage>
        <taxon>Bacteria</taxon>
        <taxon>Bacillati</taxon>
        <taxon>Mycoplasmatota</taxon>
        <taxon>Mollicutes</taxon>
        <taxon>Entomoplasmatales</taxon>
        <taxon>Spiroplasmataceae</taxon>
        <taxon>Spiroplasma</taxon>
    </lineage>
</organism>
<feature type="domain" description="Nucleoside phosphorylase" evidence="6">
    <location>
        <begin position="2"/>
        <end position="217"/>
    </location>
</feature>
<evidence type="ECO:0000256" key="3">
    <source>
        <dbReference type="ARBA" id="ARBA00022605"/>
    </source>
</evidence>
<dbReference type="Pfam" id="PF01048">
    <property type="entry name" value="PNP_UDP_1"/>
    <property type="match status" value="1"/>
</dbReference>
<dbReference type="EMBL" id="CP024870">
    <property type="protein sequence ID" value="ATX70888.1"/>
    <property type="molecule type" value="Genomic_DNA"/>
</dbReference>
<dbReference type="Proteomes" id="UP000231179">
    <property type="component" value="Chromosome"/>
</dbReference>
<dbReference type="AlphaFoldDB" id="A0A2K8KGT7"/>
<evidence type="ECO:0000313" key="7">
    <source>
        <dbReference type="EMBL" id="ATX70888.1"/>
    </source>
</evidence>
<evidence type="ECO:0000256" key="4">
    <source>
        <dbReference type="ARBA" id="ARBA00022801"/>
    </source>
</evidence>
<dbReference type="GO" id="GO:0019284">
    <property type="term" value="P:L-methionine salvage from S-adenosylmethionine"/>
    <property type="evidence" value="ECO:0007669"/>
    <property type="project" value="TreeGrafter"/>
</dbReference>
<evidence type="ECO:0000256" key="5">
    <source>
        <dbReference type="ARBA" id="ARBA00023167"/>
    </source>
</evidence>
<dbReference type="PANTHER" id="PTHR46832:SF1">
    <property type="entry name" value="5'-METHYLTHIOADENOSINE_S-ADENOSYLHOMOCYSTEINE NUCLEOSIDASE"/>
    <property type="match status" value="1"/>
</dbReference>
<dbReference type="GO" id="GO:0009164">
    <property type="term" value="P:nucleoside catabolic process"/>
    <property type="evidence" value="ECO:0007669"/>
    <property type="project" value="InterPro"/>
</dbReference>
<accession>A0A2K8KGT7</accession>
<dbReference type="SUPFAM" id="SSF53167">
    <property type="entry name" value="Purine and uridine phosphorylases"/>
    <property type="match status" value="1"/>
</dbReference>
<keyword evidence="5" id="KW-0486">Methionine biosynthesis</keyword>
<name>A0A2K8KGT7_9MOLU</name>